<proteinExistence type="predicted"/>
<evidence type="ECO:0000313" key="3">
    <source>
        <dbReference type="Proteomes" id="UP000054270"/>
    </source>
</evidence>
<gene>
    <name evidence="2" type="ORF">HYPSUDRAFT_210140</name>
</gene>
<keyword evidence="3" id="KW-1185">Reference proteome</keyword>
<sequence length="468" mass="49971">MKQGDRQQASRCPTVGSIYSRTGVSSKGSRSPVFVLPLSTLPEISDLMSTASISRPSSVVATLARGRQHRHPEPGARLSGRRVPHHHATRQLVAPHGPRRGAASKPHAAGALFGGLRALPQRFIRPRALDLLLAHLTEVQGRAAHDDGDRCHQLEERNRPDQRNELYRRAHSECLADAYPVVYRLSDAGPYRGAADVSFADSPLTLSRTQEIRRRCVASLCSYTSGCQTDASASDDPMYPVASIRCRVFRQFVGCIQPILVALRKGVTALRGIERRAARPRTQDVIVLETRLGRLLWTLTAQRAHTAGDPARCAPAQITQQAPNTGACGGRHGRAHATAAPPVLGPPSNRHARVSCSPAAALWKTACPRTSTDGVLLPPRGQATAIRTAAARRVGSVRATSSANPCCIDVCTRGVSPPLLDHGARAAIRRPPARLLPSSGVIGAARAFVDGDGAYVSANARAGVDVAR</sequence>
<evidence type="ECO:0000256" key="1">
    <source>
        <dbReference type="SAM" id="MobiDB-lite"/>
    </source>
</evidence>
<accession>A0A0D2N0R1</accession>
<protein>
    <submittedName>
        <fullName evidence="2">Uncharacterized protein</fullName>
    </submittedName>
</protein>
<evidence type="ECO:0000313" key="2">
    <source>
        <dbReference type="EMBL" id="KJA12769.1"/>
    </source>
</evidence>
<organism evidence="2 3">
    <name type="scientific">Hypholoma sublateritium (strain FD-334 SS-4)</name>
    <dbReference type="NCBI Taxonomy" id="945553"/>
    <lineage>
        <taxon>Eukaryota</taxon>
        <taxon>Fungi</taxon>
        <taxon>Dikarya</taxon>
        <taxon>Basidiomycota</taxon>
        <taxon>Agaricomycotina</taxon>
        <taxon>Agaricomycetes</taxon>
        <taxon>Agaricomycetidae</taxon>
        <taxon>Agaricales</taxon>
        <taxon>Agaricineae</taxon>
        <taxon>Strophariaceae</taxon>
        <taxon>Hypholoma</taxon>
    </lineage>
</organism>
<dbReference type="Proteomes" id="UP000054270">
    <property type="component" value="Unassembled WGS sequence"/>
</dbReference>
<feature type="region of interest" description="Disordered" evidence="1">
    <location>
        <begin position="65"/>
        <end position="87"/>
    </location>
</feature>
<name>A0A0D2N0R1_HYPSF</name>
<feature type="region of interest" description="Disordered" evidence="1">
    <location>
        <begin position="1"/>
        <end position="30"/>
    </location>
</feature>
<dbReference type="EMBL" id="KN817919">
    <property type="protein sequence ID" value="KJA12769.1"/>
    <property type="molecule type" value="Genomic_DNA"/>
</dbReference>
<dbReference type="AlphaFoldDB" id="A0A0D2N0R1"/>
<feature type="compositionally biased region" description="Polar residues" evidence="1">
    <location>
        <begin position="1"/>
        <end position="29"/>
    </location>
</feature>
<reference evidence="3" key="1">
    <citation type="submission" date="2014-04" db="EMBL/GenBank/DDBJ databases">
        <title>Evolutionary Origins and Diversification of the Mycorrhizal Mutualists.</title>
        <authorList>
            <consortium name="DOE Joint Genome Institute"/>
            <consortium name="Mycorrhizal Genomics Consortium"/>
            <person name="Kohler A."/>
            <person name="Kuo A."/>
            <person name="Nagy L.G."/>
            <person name="Floudas D."/>
            <person name="Copeland A."/>
            <person name="Barry K.W."/>
            <person name="Cichocki N."/>
            <person name="Veneault-Fourrey C."/>
            <person name="LaButti K."/>
            <person name="Lindquist E.A."/>
            <person name="Lipzen A."/>
            <person name="Lundell T."/>
            <person name="Morin E."/>
            <person name="Murat C."/>
            <person name="Riley R."/>
            <person name="Ohm R."/>
            <person name="Sun H."/>
            <person name="Tunlid A."/>
            <person name="Henrissat B."/>
            <person name="Grigoriev I.V."/>
            <person name="Hibbett D.S."/>
            <person name="Martin F."/>
        </authorList>
    </citation>
    <scope>NUCLEOTIDE SEQUENCE [LARGE SCALE GENOMIC DNA]</scope>
    <source>
        <strain evidence="3">FD-334 SS-4</strain>
    </source>
</reference>